<dbReference type="PROSITE" id="PS50878">
    <property type="entry name" value="RT_POL"/>
    <property type="match status" value="1"/>
</dbReference>
<dbReference type="AlphaFoldDB" id="W4LSL9"/>
<dbReference type="InterPro" id="IPR030931">
    <property type="entry name" value="Group_II_RT_mat"/>
</dbReference>
<dbReference type="NCBIfam" id="TIGR04416">
    <property type="entry name" value="group_II_RT_mat"/>
    <property type="match status" value="1"/>
</dbReference>
<evidence type="ECO:0000313" key="4">
    <source>
        <dbReference type="Proteomes" id="UP000019141"/>
    </source>
</evidence>
<evidence type="ECO:0000256" key="1">
    <source>
        <dbReference type="ARBA" id="ARBA00034120"/>
    </source>
</evidence>
<dbReference type="Pfam" id="PF00078">
    <property type="entry name" value="RVT_1"/>
    <property type="match status" value="1"/>
</dbReference>
<dbReference type="SUPFAM" id="SSF56672">
    <property type="entry name" value="DNA/RNA polymerases"/>
    <property type="match status" value="1"/>
</dbReference>
<comment type="caution">
    <text evidence="3">The sequence shown here is derived from an EMBL/GenBank/DDBJ whole genome shotgun (WGS) entry which is preliminary data.</text>
</comment>
<dbReference type="PATRIC" id="fig|1429438.4.peg.2288"/>
<keyword evidence="4" id="KW-1185">Reference proteome</keyword>
<dbReference type="HOGENOM" id="CLU_013584_6_0_7"/>
<dbReference type="InterPro" id="IPR043502">
    <property type="entry name" value="DNA/RNA_pol_sf"/>
</dbReference>
<dbReference type="PANTHER" id="PTHR34047:SF8">
    <property type="entry name" value="PROTEIN YKFC"/>
    <property type="match status" value="1"/>
</dbReference>
<gene>
    <name evidence="3" type="ORF">ETSY1_11295</name>
</gene>
<accession>W4LSL9</accession>
<proteinExistence type="inferred from homology"/>
<feature type="domain" description="Reverse transcriptase" evidence="2">
    <location>
        <begin position="43"/>
        <end position="292"/>
    </location>
</feature>
<dbReference type="InterPro" id="IPR000477">
    <property type="entry name" value="RT_dom"/>
</dbReference>
<dbReference type="InterPro" id="IPR013597">
    <property type="entry name" value="Mat_intron_G2"/>
</dbReference>
<evidence type="ECO:0000259" key="2">
    <source>
        <dbReference type="PROSITE" id="PS50878"/>
    </source>
</evidence>
<reference evidence="3 4" key="1">
    <citation type="journal article" date="2014" name="Nature">
        <title>An environmental bacterial taxon with a large and distinct metabolic repertoire.</title>
        <authorList>
            <person name="Wilson M.C."/>
            <person name="Mori T."/>
            <person name="Ruckert C."/>
            <person name="Uria A.R."/>
            <person name="Helf M.J."/>
            <person name="Takada K."/>
            <person name="Gernert C."/>
            <person name="Steffens U.A."/>
            <person name="Heycke N."/>
            <person name="Schmitt S."/>
            <person name="Rinke C."/>
            <person name="Helfrich E.J."/>
            <person name="Brachmann A.O."/>
            <person name="Gurgui C."/>
            <person name="Wakimoto T."/>
            <person name="Kracht M."/>
            <person name="Crusemann M."/>
            <person name="Hentschel U."/>
            <person name="Abe I."/>
            <person name="Matsunaga S."/>
            <person name="Kalinowski J."/>
            <person name="Takeyama H."/>
            <person name="Piel J."/>
        </authorList>
    </citation>
    <scope>NUCLEOTIDE SEQUENCE [LARGE SCALE GENOMIC DNA]</scope>
    <source>
        <strain evidence="4">TSY1</strain>
    </source>
</reference>
<protein>
    <recommendedName>
        <fullName evidence="2">Reverse transcriptase domain-containing protein</fullName>
    </recommendedName>
</protein>
<dbReference type="PANTHER" id="PTHR34047">
    <property type="entry name" value="NUCLEAR INTRON MATURASE 1, MITOCHONDRIAL-RELATED"/>
    <property type="match status" value="1"/>
</dbReference>
<dbReference type="Pfam" id="PF08388">
    <property type="entry name" value="GIIM"/>
    <property type="match status" value="1"/>
</dbReference>
<name>W4LSL9_ENTF1</name>
<dbReference type="Proteomes" id="UP000019141">
    <property type="component" value="Unassembled WGS sequence"/>
</dbReference>
<organism evidence="3 4">
    <name type="scientific">Entotheonella factor</name>
    <dbReference type="NCBI Taxonomy" id="1429438"/>
    <lineage>
        <taxon>Bacteria</taxon>
        <taxon>Pseudomonadati</taxon>
        <taxon>Nitrospinota/Tectimicrobiota group</taxon>
        <taxon>Candidatus Tectimicrobiota</taxon>
        <taxon>Candidatus Entotheonellia</taxon>
        <taxon>Candidatus Entotheonellales</taxon>
        <taxon>Candidatus Entotheonellaceae</taxon>
        <taxon>Candidatus Entotheonella</taxon>
    </lineage>
</organism>
<dbReference type="CDD" id="cd01651">
    <property type="entry name" value="RT_G2_intron"/>
    <property type="match status" value="1"/>
</dbReference>
<dbReference type="InterPro" id="IPR051083">
    <property type="entry name" value="GrpII_Intron_Splice-Mob/Def"/>
</dbReference>
<dbReference type="EMBL" id="AZHW01000341">
    <property type="protein sequence ID" value="ETX00412.1"/>
    <property type="molecule type" value="Genomic_DNA"/>
</dbReference>
<sequence>MHHFTVENLRACFVSLDGKKATGVDGVTKTMYGQNLEVNLQELHRKLHQMSYRPKPVRRVEIAKEDGSTRPLGISCLEDKIVQEMARRILETIYEPLFIETSYGFRPKRSCHDALRQVNHEIMSERVNWIADLDLAQFFDTMPHSEILAVLSERIADRKFLRLIARMLKAGVQTPGGIVQDELGSPQGSIVSPVIANAFLDHVLDQWFVQTVRQHCRGYCSVIRYANDALAVFELETDAHRFMRALPKRLGRFGLRLNPHKTQVVAFGKIQAWRELGTGRRLATFDFLGFTHYWGRSRNGKVRLKCKTSKKRLRRALGAINQWLKENRNRLKLPDLWRVIALKMRGHFNYFNVTDNGRALSQFQEKVRKLLFKWLNRRSQRNSFTWESFRRYHRRFPLPRPRRVVPLIPIWSKAV</sequence>
<comment type="similarity">
    <text evidence="1">Belongs to the bacterial reverse transcriptase family.</text>
</comment>
<evidence type="ECO:0000313" key="3">
    <source>
        <dbReference type="EMBL" id="ETX00412.1"/>
    </source>
</evidence>